<dbReference type="AlphaFoldDB" id="E4XIW5"/>
<dbReference type="Proteomes" id="UP000001307">
    <property type="component" value="Unassembled WGS sequence"/>
</dbReference>
<dbReference type="OrthoDB" id="448450at2759"/>
<dbReference type="InterPro" id="IPR001753">
    <property type="entry name" value="Enoyl-CoA_hydra/iso"/>
</dbReference>
<name>E4XIW5_OIKDI</name>
<proteinExistence type="predicted"/>
<dbReference type="SUPFAM" id="SSF52096">
    <property type="entry name" value="ClpP/crotonase"/>
    <property type="match status" value="1"/>
</dbReference>
<evidence type="ECO:0000313" key="2">
    <source>
        <dbReference type="Proteomes" id="UP000001307"/>
    </source>
</evidence>
<accession>E4XIW5</accession>
<protein>
    <recommendedName>
        <fullName evidence="3">3-hydroxyisobutyryl-coenzyme A hydrolase</fullName>
    </recommendedName>
</protein>
<gene>
    <name evidence="1" type="ORF">GSOID_T00012543001</name>
</gene>
<reference evidence="1" key="1">
    <citation type="journal article" date="2010" name="Science">
        <title>Plasticity of animal genome architecture unmasked by rapid evolution of a pelagic tunicate.</title>
        <authorList>
            <person name="Denoeud F."/>
            <person name="Henriet S."/>
            <person name="Mungpakdee S."/>
            <person name="Aury J.M."/>
            <person name="Da Silva C."/>
            <person name="Brinkmann H."/>
            <person name="Mikhaleva J."/>
            <person name="Olsen L.C."/>
            <person name="Jubin C."/>
            <person name="Canestro C."/>
            <person name="Bouquet J.M."/>
            <person name="Danks G."/>
            <person name="Poulain J."/>
            <person name="Campsteijn C."/>
            <person name="Adamski M."/>
            <person name="Cross I."/>
            <person name="Yadetie F."/>
            <person name="Muffato M."/>
            <person name="Louis A."/>
            <person name="Butcher S."/>
            <person name="Tsagkogeorga G."/>
            <person name="Konrad A."/>
            <person name="Singh S."/>
            <person name="Jensen M.F."/>
            <person name="Cong E.H."/>
            <person name="Eikeseth-Otteraa H."/>
            <person name="Noel B."/>
            <person name="Anthouard V."/>
            <person name="Porcel B.M."/>
            <person name="Kachouri-Lafond R."/>
            <person name="Nishino A."/>
            <person name="Ugolini M."/>
            <person name="Chourrout P."/>
            <person name="Nishida H."/>
            <person name="Aasland R."/>
            <person name="Huzurbazar S."/>
            <person name="Westhof E."/>
            <person name="Delsuc F."/>
            <person name="Lehrach H."/>
            <person name="Reinhardt R."/>
            <person name="Weissenbach J."/>
            <person name="Roy S.W."/>
            <person name="Artiguenave F."/>
            <person name="Postlethwait J.H."/>
            <person name="Manak J.R."/>
            <person name="Thompson E.M."/>
            <person name="Jaillon O."/>
            <person name="Du Pasquier L."/>
            <person name="Boudinot P."/>
            <person name="Liberles D.A."/>
            <person name="Volff J.N."/>
            <person name="Philippe H."/>
            <person name="Lenhard B."/>
            <person name="Roest Crollius H."/>
            <person name="Wincker P."/>
            <person name="Chourrout D."/>
        </authorList>
    </citation>
    <scope>NUCLEOTIDE SEQUENCE [LARGE SCALE GENOMIC DNA]</scope>
</reference>
<evidence type="ECO:0008006" key="3">
    <source>
        <dbReference type="Google" id="ProtNLM"/>
    </source>
</evidence>
<sequence>MLRVSLRRLSVESRLEKLKGGSVDFQTKNNIGFIRIKNPEKFNALTGSMMLDFSKVMDEVEKFDGTAIILTGEGKAFCSGSDLRNGFTQFIA</sequence>
<organism evidence="1">
    <name type="scientific">Oikopleura dioica</name>
    <name type="common">Tunicate</name>
    <dbReference type="NCBI Taxonomy" id="34765"/>
    <lineage>
        <taxon>Eukaryota</taxon>
        <taxon>Metazoa</taxon>
        <taxon>Chordata</taxon>
        <taxon>Tunicata</taxon>
        <taxon>Appendicularia</taxon>
        <taxon>Copelata</taxon>
        <taxon>Oikopleuridae</taxon>
        <taxon>Oikopleura</taxon>
    </lineage>
</organism>
<keyword evidence="2" id="KW-1185">Reference proteome</keyword>
<dbReference type="Pfam" id="PF00378">
    <property type="entry name" value="ECH_1"/>
    <property type="match status" value="1"/>
</dbReference>
<dbReference type="InterPro" id="IPR029045">
    <property type="entry name" value="ClpP/crotonase-like_dom_sf"/>
</dbReference>
<dbReference type="EMBL" id="FN653056">
    <property type="protein sequence ID" value="CBY24649.1"/>
    <property type="molecule type" value="Genomic_DNA"/>
</dbReference>
<dbReference type="InParanoid" id="E4XIW5"/>
<dbReference type="Gene3D" id="3.90.226.10">
    <property type="entry name" value="2-enoyl-CoA Hydratase, Chain A, domain 1"/>
    <property type="match status" value="1"/>
</dbReference>
<dbReference type="CDD" id="cd06558">
    <property type="entry name" value="crotonase-like"/>
    <property type="match status" value="1"/>
</dbReference>
<evidence type="ECO:0000313" key="1">
    <source>
        <dbReference type="EMBL" id="CBY24649.1"/>
    </source>
</evidence>